<keyword evidence="5" id="KW-0378">Hydrolase</keyword>
<keyword evidence="4" id="KW-0255">Endonuclease</keyword>
<keyword evidence="2" id="KW-1277">Toxin-antitoxin system</keyword>
<dbReference type="InterPro" id="IPR012933">
    <property type="entry name" value="HicA_mRNA_interferase"/>
</dbReference>
<comment type="caution">
    <text evidence="8">The sequence shown here is derived from an EMBL/GenBank/DDBJ whole genome shotgun (WGS) entry which is preliminary data.</text>
</comment>
<keyword evidence="6" id="KW-0694">RNA-binding</keyword>
<evidence type="ECO:0000256" key="5">
    <source>
        <dbReference type="ARBA" id="ARBA00022801"/>
    </source>
</evidence>
<dbReference type="Gene3D" id="3.30.920.30">
    <property type="entry name" value="Hypothetical protein"/>
    <property type="match status" value="1"/>
</dbReference>
<protein>
    <submittedName>
        <fullName evidence="8">Addiction module toxin, HicA family</fullName>
    </submittedName>
</protein>
<evidence type="ECO:0000256" key="7">
    <source>
        <dbReference type="ARBA" id="ARBA00023016"/>
    </source>
</evidence>
<dbReference type="GO" id="GO:0016787">
    <property type="term" value="F:hydrolase activity"/>
    <property type="evidence" value="ECO:0007669"/>
    <property type="project" value="UniProtKB-KW"/>
</dbReference>
<dbReference type="GO" id="GO:0003729">
    <property type="term" value="F:mRNA binding"/>
    <property type="evidence" value="ECO:0007669"/>
    <property type="project" value="InterPro"/>
</dbReference>
<reference evidence="9" key="1">
    <citation type="submission" date="2018-03" db="EMBL/GenBank/DDBJ databases">
        <title>Ecological and genomic features of two cosmopolitan and abundant freshwater picocyanobacteria.</title>
        <authorList>
            <person name="Cabello-Yeves P.J."/>
            <person name="Picazo A."/>
            <person name="Camacho A."/>
            <person name="Callieri C."/>
            <person name="Rosselli R."/>
            <person name="Roda-Garcia J."/>
            <person name="Coutinho F.H."/>
            <person name="Rodriguez-Valera F."/>
        </authorList>
    </citation>
    <scope>NUCLEOTIDE SEQUENCE [LARGE SCALE GENOMIC DNA]</scope>
    <source>
        <strain evidence="9">Tous</strain>
    </source>
</reference>
<dbReference type="Proteomes" id="UP000240206">
    <property type="component" value="Unassembled WGS sequence"/>
</dbReference>
<gene>
    <name evidence="8" type="ORF">C7K08_12560</name>
</gene>
<keyword evidence="7" id="KW-0346">Stress response</keyword>
<dbReference type="InterPro" id="IPR038570">
    <property type="entry name" value="HicA_sf"/>
</dbReference>
<evidence type="ECO:0000313" key="8">
    <source>
        <dbReference type="EMBL" id="PSI00553.1"/>
    </source>
</evidence>
<evidence type="ECO:0000256" key="1">
    <source>
        <dbReference type="ARBA" id="ARBA00006620"/>
    </source>
</evidence>
<keyword evidence="3" id="KW-0540">Nuclease</keyword>
<evidence type="ECO:0000256" key="6">
    <source>
        <dbReference type="ARBA" id="ARBA00022884"/>
    </source>
</evidence>
<dbReference type="GO" id="GO:0004519">
    <property type="term" value="F:endonuclease activity"/>
    <property type="evidence" value="ECO:0007669"/>
    <property type="project" value="UniProtKB-KW"/>
</dbReference>
<sequence length="58" mass="6866">MKRTDLIRELEQAGCVLLRHGGRHDIFHQPRTGRTQPVPRHREINEMLARKILRDLTV</sequence>
<evidence type="ECO:0000256" key="3">
    <source>
        <dbReference type="ARBA" id="ARBA00022722"/>
    </source>
</evidence>
<accession>A0A2P7EBG2</accession>
<evidence type="ECO:0000256" key="2">
    <source>
        <dbReference type="ARBA" id="ARBA00022649"/>
    </source>
</evidence>
<proteinExistence type="inferred from homology"/>
<dbReference type="RefSeq" id="WP_106500926.1">
    <property type="nucleotide sequence ID" value="NZ_PXVC01000104.1"/>
</dbReference>
<dbReference type="SUPFAM" id="SSF54786">
    <property type="entry name" value="YcfA/nrd intein domain"/>
    <property type="match status" value="1"/>
</dbReference>
<organism evidence="8 9">
    <name type="scientific">Synechococcus lacustris str. Tous</name>
    <dbReference type="NCBI Taxonomy" id="1910958"/>
    <lineage>
        <taxon>Bacteria</taxon>
        <taxon>Bacillati</taxon>
        <taxon>Cyanobacteriota</taxon>
        <taxon>Cyanophyceae</taxon>
        <taxon>Synechococcales</taxon>
        <taxon>Synechococcaceae</taxon>
        <taxon>Synechococcus</taxon>
    </lineage>
</organism>
<dbReference type="AlphaFoldDB" id="A0A2P7EBG2"/>
<name>A0A2P7EBG2_9SYNE</name>
<keyword evidence="9" id="KW-1185">Reference proteome</keyword>
<evidence type="ECO:0000256" key="4">
    <source>
        <dbReference type="ARBA" id="ARBA00022759"/>
    </source>
</evidence>
<evidence type="ECO:0000313" key="9">
    <source>
        <dbReference type="Proteomes" id="UP000240206"/>
    </source>
</evidence>
<dbReference type="Pfam" id="PF07927">
    <property type="entry name" value="HicA_toxin"/>
    <property type="match status" value="1"/>
</dbReference>
<comment type="similarity">
    <text evidence="1">Belongs to the HicA mRNA interferase family.</text>
</comment>
<dbReference type="EMBL" id="PXVC01000104">
    <property type="protein sequence ID" value="PSI00553.1"/>
    <property type="molecule type" value="Genomic_DNA"/>
</dbReference>